<dbReference type="Proteomes" id="UP000225320">
    <property type="component" value="Unassembled WGS sequence"/>
</dbReference>
<organism evidence="1 2">
    <name type="scientific">Bacillus toyonensis</name>
    <dbReference type="NCBI Taxonomy" id="155322"/>
    <lineage>
        <taxon>Bacteria</taxon>
        <taxon>Bacillati</taxon>
        <taxon>Bacillota</taxon>
        <taxon>Bacilli</taxon>
        <taxon>Bacillales</taxon>
        <taxon>Bacillaceae</taxon>
        <taxon>Bacillus</taxon>
        <taxon>Bacillus cereus group</taxon>
    </lineage>
</organism>
<proteinExistence type="predicted"/>
<name>A0A2B5W9J4_9BACI</name>
<sequence length="88" mass="10422">MFGVYQYMKLPVFQESALPLYDSPLQKISTVFAHVDTWTFAQLAKNEQRSMQKNHSIHTFRVIKHCFPLQKQNIHSYHEPFVSCYTTI</sequence>
<comment type="caution">
    <text evidence="1">The sequence shown here is derived from an EMBL/GenBank/DDBJ whole genome shotgun (WGS) entry which is preliminary data.</text>
</comment>
<dbReference type="AlphaFoldDB" id="A0A2B5W9J4"/>
<evidence type="ECO:0000313" key="2">
    <source>
        <dbReference type="Proteomes" id="UP000225320"/>
    </source>
</evidence>
<accession>A0A2B5W9J4</accession>
<reference evidence="1 2" key="1">
    <citation type="submission" date="2017-09" db="EMBL/GenBank/DDBJ databases">
        <title>Large-scale bioinformatics analysis of Bacillus genomes uncovers conserved roles of natural products in bacterial physiology.</title>
        <authorList>
            <consortium name="Agbiome Team Llc"/>
            <person name="Bleich R.M."/>
            <person name="Grubbs K.J."/>
            <person name="Santa Maria K.C."/>
            <person name="Allen S.E."/>
            <person name="Farag S."/>
            <person name="Shank E.A."/>
            <person name="Bowers A."/>
        </authorList>
    </citation>
    <scope>NUCLEOTIDE SEQUENCE [LARGE SCALE GENOMIC DNA]</scope>
    <source>
        <strain evidence="1 2">AFS094862</strain>
    </source>
</reference>
<dbReference type="EMBL" id="NVOI01000092">
    <property type="protein sequence ID" value="PGG86535.1"/>
    <property type="molecule type" value="Genomic_DNA"/>
</dbReference>
<protein>
    <submittedName>
        <fullName evidence="1">Uncharacterized protein</fullName>
    </submittedName>
</protein>
<evidence type="ECO:0000313" key="1">
    <source>
        <dbReference type="EMBL" id="PGG86535.1"/>
    </source>
</evidence>
<gene>
    <name evidence="1" type="ORF">CON73_22755</name>
</gene>